<gene>
    <name evidence="9 11" type="primary">tatA</name>
    <name evidence="11" type="ORF">DT065_16370</name>
</gene>
<dbReference type="NCBIfam" id="TIGR01411">
    <property type="entry name" value="tatAE"/>
    <property type="match status" value="1"/>
</dbReference>
<dbReference type="PANTHER" id="PTHR42982:SF1">
    <property type="entry name" value="SEC-INDEPENDENT PROTEIN TRANSLOCASE PROTEIN TATA"/>
    <property type="match status" value="1"/>
</dbReference>
<keyword evidence="3 9" id="KW-1003">Cell membrane</keyword>
<feature type="compositionally biased region" description="Basic and acidic residues" evidence="10">
    <location>
        <begin position="51"/>
        <end position="62"/>
    </location>
</feature>
<dbReference type="Gene3D" id="1.20.5.3310">
    <property type="match status" value="1"/>
</dbReference>
<keyword evidence="12" id="KW-1185">Reference proteome</keyword>
<organism evidence="11 12">
    <name type="scientific">Salicibibacter kimchii</name>
    <dbReference type="NCBI Taxonomy" id="2099786"/>
    <lineage>
        <taxon>Bacteria</taxon>
        <taxon>Bacillati</taxon>
        <taxon>Bacillota</taxon>
        <taxon>Bacilli</taxon>
        <taxon>Bacillales</taxon>
        <taxon>Bacillaceae</taxon>
        <taxon>Salicibibacter</taxon>
    </lineage>
</organism>
<comment type="similarity">
    <text evidence="9">Belongs to the TatA/E family.</text>
</comment>
<dbReference type="GO" id="GO:0033281">
    <property type="term" value="C:TAT protein transport complex"/>
    <property type="evidence" value="ECO:0007669"/>
    <property type="project" value="UniProtKB-UniRule"/>
</dbReference>
<evidence type="ECO:0000256" key="4">
    <source>
        <dbReference type="ARBA" id="ARBA00022692"/>
    </source>
</evidence>
<evidence type="ECO:0000256" key="10">
    <source>
        <dbReference type="SAM" id="MobiDB-lite"/>
    </source>
</evidence>
<keyword evidence="6 9" id="KW-1133">Transmembrane helix</keyword>
<dbReference type="InterPro" id="IPR003369">
    <property type="entry name" value="TatA/B/E"/>
</dbReference>
<protein>
    <recommendedName>
        <fullName evidence="9">Sec-independent protein translocase protein TatA</fullName>
    </recommendedName>
</protein>
<dbReference type="EMBL" id="CP031092">
    <property type="protein sequence ID" value="AXF57401.1"/>
    <property type="molecule type" value="Genomic_DNA"/>
</dbReference>
<dbReference type="RefSeq" id="WP_114375194.1">
    <property type="nucleotide sequence ID" value="NZ_CP031092.1"/>
</dbReference>
<dbReference type="Pfam" id="PF02416">
    <property type="entry name" value="TatA_B_E"/>
    <property type="match status" value="1"/>
</dbReference>
<evidence type="ECO:0000256" key="7">
    <source>
        <dbReference type="ARBA" id="ARBA00023010"/>
    </source>
</evidence>
<evidence type="ECO:0000256" key="5">
    <source>
        <dbReference type="ARBA" id="ARBA00022927"/>
    </source>
</evidence>
<dbReference type="HAMAP" id="MF_00236">
    <property type="entry name" value="TatA_E"/>
    <property type="match status" value="1"/>
</dbReference>
<dbReference type="NCBIfam" id="NF011430">
    <property type="entry name" value="PRK14861.1"/>
    <property type="match status" value="1"/>
</dbReference>
<keyword evidence="7 9" id="KW-0811">Translocation</keyword>
<proteinExistence type="inferred from homology"/>
<feature type="transmembrane region" description="Helical" evidence="9">
    <location>
        <begin position="6"/>
        <end position="23"/>
    </location>
</feature>
<dbReference type="OrthoDB" id="9800908at2"/>
<dbReference type="KEGG" id="rue:DT065_16370"/>
<accession>A0A345C2H0</accession>
<dbReference type="GO" id="GO:0008320">
    <property type="term" value="F:protein transmembrane transporter activity"/>
    <property type="evidence" value="ECO:0007669"/>
    <property type="project" value="UniProtKB-UniRule"/>
</dbReference>
<evidence type="ECO:0000313" key="12">
    <source>
        <dbReference type="Proteomes" id="UP000252100"/>
    </source>
</evidence>
<dbReference type="PANTHER" id="PTHR42982">
    <property type="entry name" value="SEC-INDEPENDENT PROTEIN TRANSLOCASE PROTEIN TATA"/>
    <property type="match status" value="1"/>
</dbReference>
<name>A0A345C2H0_9BACI</name>
<evidence type="ECO:0000256" key="9">
    <source>
        <dbReference type="HAMAP-Rule" id="MF_00236"/>
    </source>
</evidence>
<sequence>MGGLGGPSIILIIIVALLIFGPGKLPEMGKVAGNTLREFKNATKGLTSDSEEQKKEDKQNQR</sequence>
<dbReference type="AlphaFoldDB" id="A0A345C2H0"/>
<dbReference type="Proteomes" id="UP000252100">
    <property type="component" value="Chromosome"/>
</dbReference>
<dbReference type="GO" id="GO:0043953">
    <property type="term" value="P:protein transport by the Tat complex"/>
    <property type="evidence" value="ECO:0007669"/>
    <property type="project" value="UniProtKB-UniRule"/>
</dbReference>
<keyword evidence="5 9" id="KW-0653">Protein transport</keyword>
<keyword evidence="2 9" id="KW-0813">Transport</keyword>
<evidence type="ECO:0000313" key="11">
    <source>
        <dbReference type="EMBL" id="AXF57401.1"/>
    </source>
</evidence>
<evidence type="ECO:0000256" key="8">
    <source>
        <dbReference type="ARBA" id="ARBA00023136"/>
    </source>
</evidence>
<evidence type="ECO:0000256" key="2">
    <source>
        <dbReference type="ARBA" id="ARBA00022448"/>
    </source>
</evidence>
<evidence type="ECO:0000256" key="1">
    <source>
        <dbReference type="ARBA" id="ARBA00004162"/>
    </source>
</evidence>
<reference evidence="11 12" key="1">
    <citation type="journal article" date="2018" name="J. Microbiol.">
        <title>Salicibibacter kimchii gen. nov., sp. nov., a moderately halophilic and alkalitolerant bacterium in the family Bacillaceae, isolated from kimchi.</title>
        <authorList>
            <person name="Jang J.Y."/>
            <person name="Oh Y.J."/>
            <person name="Lim S.K."/>
            <person name="Park H.K."/>
            <person name="Lee C."/>
            <person name="Kim J.Y."/>
            <person name="Lee M.A."/>
            <person name="Choi H.J."/>
        </authorList>
    </citation>
    <scope>NUCLEOTIDE SEQUENCE [LARGE SCALE GENOMIC DNA]</scope>
    <source>
        <strain evidence="11 12">NKC1-1</strain>
    </source>
</reference>
<feature type="region of interest" description="Disordered" evidence="10">
    <location>
        <begin position="41"/>
        <end position="62"/>
    </location>
</feature>
<keyword evidence="4 9" id="KW-0812">Transmembrane</keyword>
<keyword evidence="8 9" id="KW-0472">Membrane</keyword>
<comment type="subunit">
    <text evidence="9">Forms a complex with TatC.</text>
</comment>
<dbReference type="InterPro" id="IPR006312">
    <property type="entry name" value="TatA/E"/>
</dbReference>
<comment type="function">
    <text evidence="9">Part of the twin-arginine translocation (Tat) system that transports large folded proteins containing a characteristic twin-arginine motif in their signal peptide across membranes. TatA could form the protein-conducting channel of the Tat system.</text>
</comment>
<evidence type="ECO:0000256" key="6">
    <source>
        <dbReference type="ARBA" id="ARBA00022989"/>
    </source>
</evidence>
<evidence type="ECO:0000256" key="3">
    <source>
        <dbReference type="ARBA" id="ARBA00022475"/>
    </source>
</evidence>
<comment type="subcellular location">
    <subcellularLocation>
        <location evidence="1 9">Cell membrane</location>
        <topology evidence="1 9">Single-pass membrane protein</topology>
    </subcellularLocation>
</comment>